<dbReference type="PANTHER" id="PTHR33164">
    <property type="entry name" value="TRANSCRIPTIONAL REGULATOR, MARR FAMILY"/>
    <property type="match status" value="1"/>
</dbReference>
<dbReference type="InterPro" id="IPR039422">
    <property type="entry name" value="MarR/SlyA-like"/>
</dbReference>
<dbReference type="PANTHER" id="PTHR33164:SF43">
    <property type="entry name" value="HTH-TYPE TRANSCRIPTIONAL REPRESSOR YETL"/>
    <property type="match status" value="1"/>
</dbReference>
<dbReference type="RefSeq" id="WP_119324008.1">
    <property type="nucleotide sequence ID" value="NZ_AP025739.1"/>
</dbReference>
<keyword evidence="2" id="KW-1185">Reference proteome</keyword>
<proteinExistence type="predicted"/>
<dbReference type="AlphaFoldDB" id="A0A402D3F9"/>
<dbReference type="PROSITE" id="PS50995">
    <property type="entry name" value="HTH_MARR_2"/>
    <property type="match status" value="1"/>
</dbReference>
<protein>
    <submittedName>
        <fullName evidence="1">HTH-type transcriptional regulator YetL</fullName>
    </submittedName>
</protein>
<accession>A0A402D3F9</accession>
<dbReference type="Proteomes" id="UP000287394">
    <property type="component" value="Chromosome"/>
</dbReference>
<dbReference type="PRINTS" id="PR00598">
    <property type="entry name" value="HTHMARR"/>
</dbReference>
<dbReference type="SMART" id="SM00347">
    <property type="entry name" value="HTH_MARR"/>
    <property type="match status" value="1"/>
</dbReference>
<dbReference type="Gene3D" id="1.10.10.10">
    <property type="entry name" value="Winged helix-like DNA-binding domain superfamily/Winged helix DNA-binding domain"/>
    <property type="match status" value="1"/>
</dbReference>
<dbReference type="GO" id="GO:0003700">
    <property type="term" value="F:DNA-binding transcription factor activity"/>
    <property type="evidence" value="ECO:0007669"/>
    <property type="project" value="InterPro"/>
</dbReference>
<dbReference type="EMBL" id="AP025739">
    <property type="protein sequence ID" value="BDI28552.1"/>
    <property type="molecule type" value="Genomic_DNA"/>
</dbReference>
<dbReference type="FunCoup" id="A0A402D3F9">
    <property type="interactions" value="40"/>
</dbReference>
<reference evidence="1 2" key="1">
    <citation type="journal article" date="2019" name="Int. J. Syst. Evol. Microbiol.">
        <title>Capsulimonas corticalis gen. nov., sp. nov., an aerobic capsulated bacterium, of a novel bacterial order, Capsulimonadales ord. nov., of the class Armatimonadia of the phylum Armatimonadetes.</title>
        <authorList>
            <person name="Li J."/>
            <person name="Kudo C."/>
            <person name="Tonouchi A."/>
        </authorList>
    </citation>
    <scope>NUCLEOTIDE SEQUENCE [LARGE SCALE GENOMIC DNA]</scope>
    <source>
        <strain evidence="1 2">AX-7</strain>
    </source>
</reference>
<dbReference type="OrthoDB" id="9787636at2"/>
<dbReference type="GO" id="GO:0006950">
    <property type="term" value="P:response to stress"/>
    <property type="evidence" value="ECO:0007669"/>
    <property type="project" value="TreeGrafter"/>
</dbReference>
<dbReference type="InterPro" id="IPR036388">
    <property type="entry name" value="WH-like_DNA-bd_sf"/>
</dbReference>
<dbReference type="SUPFAM" id="SSF46785">
    <property type="entry name" value="Winged helix' DNA-binding domain"/>
    <property type="match status" value="1"/>
</dbReference>
<sequence>MGKETPTLNAPLKEELLRKISQRYPDLDASAMESITAVKHAAKTVSVVMNAPLEEVGLSEGKFFVLCYLFTEELLDHPAPGPSDIADNLGVTRATVTGLLDGLERDGYLERRHCCEDRRALAIGMTDKTRRFLEDYMPGALRSAKELMTALDETERRELIRLLSKIKGVGPDFRCGY</sequence>
<dbReference type="KEGG" id="ccot:CCAX7_006030"/>
<dbReference type="InterPro" id="IPR000835">
    <property type="entry name" value="HTH_MarR-typ"/>
</dbReference>
<dbReference type="InterPro" id="IPR036390">
    <property type="entry name" value="WH_DNA-bd_sf"/>
</dbReference>
<evidence type="ECO:0000313" key="2">
    <source>
        <dbReference type="Proteomes" id="UP000287394"/>
    </source>
</evidence>
<dbReference type="Pfam" id="PF01047">
    <property type="entry name" value="MarR"/>
    <property type="match status" value="1"/>
</dbReference>
<gene>
    <name evidence="1" type="primary">yetL</name>
    <name evidence="1" type="ORF">CCAX7_006030</name>
</gene>
<organism evidence="1 2">
    <name type="scientific">Capsulimonas corticalis</name>
    <dbReference type="NCBI Taxonomy" id="2219043"/>
    <lineage>
        <taxon>Bacteria</taxon>
        <taxon>Bacillati</taxon>
        <taxon>Armatimonadota</taxon>
        <taxon>Armatimonadia</taxon>
        <taxon>Capsulimonadales</taxon>
        <taxon>Capsulimonadaceae</taxon>
        <taxon>Capsulimonas</taxon>
    </lineage>
</organism>
<name>A0A402D3F9_9BACT</name>
<evidence type="ECO:0000313" key="1">
    <source>
        <dbReference type="EMBL" id="BDI28552.1"/>
    </source>
</evidence>